<dbReference type="EnsemblPlants" id="Zm00001eb069840_T001">
    <property type="protein sequence ID" value="Zm00001eb069840_P001"/>
    <property type="gene ID" value="Zm00001eb069840"/>
</dbReference>
<dbReference type="InParanoid" id="A0A804M9Z8"/>
<protein>
    <submittedName>
        <fullName evidence="2">Uncharacterized protein</fullName>
    </submittedName>
</protein>
<feature type="region of interest" description="Disordered" evidence="1">
    <location>
        <begin position="17"/>
        <end position="52"/>
    </location>
</feature>
<reference evidence="3" key="1">
    <citation type="submission" date="2015-12" db="EMBL/GenBank/DDBJ databases">
        <title>Update maize B73 reference genome by single molecule sequencing technologies.</title>
        <authorList>
            <consortium name="Maize Genome Sequencing Project"/>
            <person name="Ware D."/>
        </authorList>
    </citation>
    <scope>NUCLEOTIDE SEQUENCE [LARGE SCALE GENOMIC DNA]</scope>
    <source>
        <strain evidence="3">cv. B73</strain>
    </source>
</reference>
<dbReference type="AlphaFoldDB" id="A0A804M9Z8"/>
<keyword evidence="3" id="KW-1185">Reference proteome</keyword>
<name>A0A804M9Z8_MAIZE</name>
<proteinExistence type="predicted"/>
<evidence type="ECO:0000313" key="3">
    <source>
        <dbReference type="Proteomes" id="UP000007305"/>
    </source>
</evidence>
<evidence type="ECO:0000256" key="1">
    <source>
        <dbReference type="SAM" id="MobiDB-lite"/>
    </source>
</evidence>
<evidence type="ECO:0000313" key="2">
    <source>
        <dbReference type="EnsemblPlants" id="Zm00001eb069840_P001"/>
    </source>
</evidence>
<dbReference type="Gramene" id="Zm00001eb069840_T001">
    <property type="protein sequence ID" value="Zm00001eb069840_P001"/>
    <property type="gene ID" value="Zm00001eb069840"/>
</dbReference>
<dbReference type="Proteomes" id="UP000007305">
    <property type="component" value="Chromosome 2"/>
</dbReference>
<reference evidence="2" key="2">
    <citation type="submission" date="2019-07" db="EMBL/GenBank/DDBJ databases">
        <authorList>
            <person name="Seetharam A."/>
            <person name="Woodhouse M."/>
            <person name="Cannon E."/>
        </authorList>
    </citation>
    <scope>NUCLEOTIDE SEQUENCE [LARGE SCALE GENOMIC DNA]</scope>
    <source>
        <strain evidence="2">cv. B73</strain>
    </source>
</reference>
<reference evidence="2" key="3">
    <citation type="submission" date="2021-05" db="UniProtKB">
        <authorList>
            <consortium name="EnsemblPlants"/>
        </authorList>
    </citation>
    <scope>IDENTIFICATION</scope>
    <source>
        <strain evidence="2">cv. B73</strain>
    </source>
</reference>
<accession>A0A804M9Z8</accession>
<organism evidence="2 3">
    <name type="scientific">Zea mays</name>
    <name type="common">Maize</name>
    <dbReference type="NCBI Taxonomy" id="4577"/>
    <lineage>
        <taxon>Eukaryota</taxon>
        <taxon>Viridiplantae</taxon>
        <taxon>Streptophyta</taxon>
        <taxon>Embryophyta</taxon>
        <taxon>Tracheophyta</taxon>
        <taxon>Spermatophyta</taxon>
        <taxon>Magnoliopsida</taxon>
        <taxon>Liliopsida</taxon>
        <taxon>Poales</taxon>
        <taxon>Poaceae</taxon>
        <taxon>PACMAD clade</taxon>
        <taxon>Panicoideae</taxon>
        <taxon>Andropogonodae</taxon>
        <taxon>Andropogoneae</taxon>
        <taxon>Tripsacinae</taxon>
        <taxon>Zea</taxon>
    </lineage>
</organism>
<feature type="compositionally biased region" description="Low complexity" evidence="1">
    <location>
        <begin position="31"/>
        <end position="45"/>
    </location>
</feature>
<sequence length="105" mass="11278">MAAVAVLDSFIKRCTASKEDFGGQPSQRRPASFSASGSSSTSGASWPHTNHLIPNNAAGLTYAARDYGGSDPFEGFRDAVLGPITQRIRKKEGEFRGRKDEGDEE</sequence>